<dbReference type="Gene3D" id="2.40.170.20">
    <property type="entry name" value="TonB-dependent receptor, beta-barrel domain"/>
    <property type="match status" value="1"/>
</dbReference>
<dbReference type="SUPFAM" id="SSF56935">
    <property type="entry name" value="Porins"/>
    <property type="match status" value="1"/>
</dbReference>
<dbReference type="InterPro" id="IPR023997">
    <property type="entry name" value="TonB-dep_OMP_SusC/RagA_CS"/>
</dbReference>
<dbReference type="NCBIfam" id="TIGR04056">
    <property type="entry name" value="OMP_RagA_SusC"/>
    <property type="match status" value="1"/>
</dbReference>
<dbReference type="Pfam" id="PF13715">
    <property type="entry name" value="CarbopepD_reg_2"/>
    <property type="match status" value="1"/>
</dbReference>
<accession>A0A7G9QH86</accession>
<comment type="similarity">
    <text evidence="7">Belongs to the TonB-dependent receptor family.</text>
</comment>
<dbReference type="InterPro" id="IPR037066">
    <property type="entry name" value="Plug_dom_sf"/>
</dbReference>
<dbReference type="InterPro" id="IPR023996">
    <property type="entry name" value="TonB-dep_OMP_SusC/RagA"/>
</dbReference>
<feature type="signal peptide" evidence="8">
    <location>
        <begin position="1"/>
        <end position="20"/>
    </location>
</feature>
<dbReference type="EMBL" id="CP060723">
    <property type="protein sequence ID" value="QNN42711.1"/>
    <property type="molecule type" value="Genomic_DNA"/>
</dbReference>
<dbReference type="Pfam" id="PF07715">
    <property type="entry name" value="Plug"/>
    <property type="match status" value="1"/>
</dbReference>
<evidence type="ECO:0000256" key="6">
    <source>
        <dbReference type="ARBA" id="ARBA00023237"/>
    </source>
</evidence>
<dbReference type="InterPro" id="IPR036942">
    <property type="entry name" value="Beta-barrel_TonB_sf"/>
</dbReference>
<keyword evidence="3 7" id="KW-1134">Transmembrane beta strand</keyword>
<comment type="subcellular location">
    <subcellularLocation>
        <location evidence="1 7">Cell outer membrane</location>
        <topology evidence="1 7">Multi-pass membrane protein</topology>
    </subcellularLocation>
</comment>
<proteinExistence type="inferred from homology"/>
<dbReference type="AlphaFoldDB" id="A0A7G9QH86"/>
<keyword evidence="8" id="KW-0732">Signal</keyword>
<evidence type="ECO:0000256" key="5">
    <source>
        <dbReference type="ARBA" id="ARBA00023136"/>
    </source>
</evidence>
<dbReference type="KEGG" id="proe:H9L23_00915"/>
<protein>
    <submittedName>
        <fullName evidence="10">SusC/RagA family TonB-linked outer membrane protein</fullName>
    </submittedName>
</protein>
<feature type="domain" description="TonB-dependent receptor plug" evidence="9">
    <location>
        <begin position="117"/>
        <end position="221"/>
    </location>
</feature>
<keyword evidence="11" id="KW-1185">Reference proteome</keyword>
<dbReference type="RefSeq" id="WP_187593182.1">
    <property type="nucleotide sequence ID" value="NZ_CP060723.1"/>
</dbReference>
<dbReference type="SUPFAM" id="SSF49464">
    <property type="entry name" value="Carboxypeptidase regulatory domain-like"/>
    <property type="match status" value="1"/>
</dbReference>
<dbReference type="Proteomes" id="UP000515806">
    <property type="component" value="Chromosome"/>
</dbReference>
<organism evidence="10 11">
    <name type="scientific">Pedobacter roseus</name>
    <dbReference type="NCBI Taxonomy" id="336820"/>
    <lineage>
        <taxon>Bacteria</taxon>
        <taxon>Pseudomonadati</taxon>
        <taxon>Bacteroidota</taxon>
        <taxon>Sphingobacteriia</taxon>
        <taxon>Sphingobacteriales</taxon>
        <taxon>Sphingobacteriaceae</taxon>
        <taxon>Pedobacter</taxon>
    </lineage>
</organism>
<name>A0A7G9QH86_9SPHI</name>
<evidence type="ECO:0000256" key="7">
    <source>
        <dbReference type="PROSITE-ProRule" id="PRU01360"/>
    </source>
</evidence>
<dbReference type="NCBIfam" id="TIGR04057">
    <property type="entry name" value="SusC_RagA_signa"/>
    <property type="match status" value="1"/>
</dbReference>
<sequence length="868" mass="95472">MMKFLTLVIAGIFYLNNVSAQASFSGKVTTEDGKALAGALVRINEEKIIVQTDLQGMFILSLPNGKHKAEISFTGYNVRSVELIVPSVKVIEFSLTEKNSQLDDVTVVSTGYQTIPKERATGSFVQLNKKMLERSVSTNIISRIQDVTSGLLANKNASSNSTLSIRGKSTLFGNASPLVILDNFPFEGDLNTINPNDVESITILKDASAASIWGARAGNGVIVINSKKGFKNSAPQISLSSSVQIGEKPDAFYGKSMSAADFIEIEKNLFSSGFYKNAETSISQISLTPVIELLVAKRDGKITSADADSQIEALKSYDVRNDIEKYVYRTSISQQYQLSINGGSENHLYYLSAGYDKNKANQINNSDQRITLNANQTNSFFKNRLEIVSGISFLQGNVSNNNQGIITSYPYARLVDENGISQVINRGYRNSFMEAMEAKGFVNWRYNPIDDIGQNSFSTINSEFRVNTMANYKIADFLSVSLQYQFAKSTSEQNNLQGENSYYTRNLVNSFTSVNANGTLTRPIPIGGILDNNLSSGISNNFRSQVNFDKTFLLKHAVSAIAGAEVKQLRTNSRRNVTYGYNEEYVKGSPVDYFSIFPQSYDPTSYAGIPYSDNLARLTDRYLSYFVNASYTFKNRYIFSASSRLDQSNLFGVDANQKGVPLYSTGLGWNISDEEFYKVSFLPYLKLRLTYGHSGNVFKNLSAYTTATYSTGTASPTKLPFAQIENPPNPTLRWEKVKMLNSGVDFGFVGGRVSGSIEYYSKRASDLLGTTPIASSSGITVFSGNSANTKGYGVDIILNTINVKSKMRWNTNLLFSVAEDRVTSYPLGTLNSAYLSGGILPVEGKPINSISSYAWGDLIPRQEILSGT</sequence>
<evidence type="ECO:0000256" key="1">
    <source>
        <dbReference type="ARBA" id="ARBA00004571"/>
    </source>
</evidence>
<dbReference type="InterPro" id="IPR039426">
    <property type="entry name" value="TonB-dep_rcpt-like"/>
</dbReference>
<evidence type="ECO:0000259" key="9">
    <source>
        <dbReference type="Pfam" id="PF07715"/>
    </source>
</evidence>
<feature type="chain" id="PRO_5028959089" evidence="8">
    <location>
        <begin position="21"/>
        <end position="868"/>
    </location>
</feature>
<dbReference type="PROSITE" id="PS52016">
    <property type="entry name" value="TONB_DEPENDENT_REC_3"/>
    <property type="match status" value="1"/>
</dbReference>
<gene>
    <name evidence="10" type="ORF">H9L23_00915</name>
</gene>
<dbReference type="Gene3D" id="2.170.130.10">
    <property type="entry name" value="TonB-dependent receptor, plug domain"/>
    <property type="match status" value="1"/>
</dbReference>
<keyword evidence="4 7" id="KW-0812">Transmembrane</keyword>
<evidence type="ECO:0000256" key="4">
    <source>
        <dbReference type="ARBA" id="ARBA00022692"/>
    </source>
</evidence>
<dbReference type="InterPro" id="IPR012910">
    <property type="entry name" value="Plug_dom"/>
</dbReference>
<keyword evidence="6 7" id="KW-0998">Cell outer membrane</keyword>
<keyword evidence="2 7" id="KW-0813">Transport</keyword>
<evidence type="ECO:0000313" key="11">
    <source>
        <dbReference type="Proteomes" id="UP000515806"/>
    </source>
</evidence>
<dbReference type="Gene3D" id="2.60.40.1120">
    <property type="entry name" value="Carboxypeptidase-like, regulatory domain"/>
    <property type="match status" value="1"/>
</dbReference>
<evidence type="ECO:0000256" key="3">
    <source>
        <dbReference type="ARBA" id="ARBA00022452"/>
    </source>
</evidence>
<reference evidence="10 11" key="1">
    <citation type="submission" date="2020-08" db="EMBL/GenBank/DDBJ databases">
        <title>Genome sequence of Pedobacter roseus KACC 11594T.</title>
        <authorList>
            <person name="Hyun D.-W."/>
            <person name="Bae J.-W."/>
        </authorList>
    </citation>
    <scope>NUCLEOTIDE SEQUENCE [LARGE SCALE GENOMIC DNA]</scope>
    <source>
        <strain evidence="10 11">KACC 11594</strain>
    </source>
</reference>
<evidence type="ECO:0000313" key="10">
    <source>
        <dbReference type="EMBL" id="QNN42711.1"/>
    </source>
</evidence>
<evidence type="ECO:0000256" key="8">
    <source>
        <dbReference type="SAM" id="SignalP"/>
    </source>
</evidence>
<keyword evidence="5 7" id="KW-0472">Membrane</keyword>
<dbReference type="InterPro" id="IPR008969">
    <property type="entry name" value="CarboxyPept-like_regulatory"/>
</dbReference>
<evidence type="ECO:0000256" key="2">
    <source>
        <dbReference type="ARBA" id="ARBA00022448"/>
    </source>
</evidence>
<dbReference type="GO" id="GO:0009279">
    <property type="term" value="C:cell outer membrane"/>
    <property type="evidence" value="ECO:0007669"/>
    <property type="project" value="UniProtKB-SubCell"/>
</dbReference>